<name>A0A098GCW6_9GAMM</name>
<dbReference type="Proteomes" id="UP000032430">
    <property type="component" value="Plasmid II"/>
</dbReference>
<keyword evidence="2" id="KW-1185">Reference proteome</keyword>
<dbReference type="KEGG" id="lfa:LFA_pA0208"/>
<dbReference type="AlphaFoldDB" id="A0A098GCW6"/>
<sequence>MNSVLFEDVIGMLELSKGKRFKQLEDAVHFITLELNLLNCKKGDHMLIHDIENPYDTCIWCNEKVGYGYECFSGDDLSCWRTYWKNEH</sequence>
<protein>
    <submittedName>
        <fullName evidence="1">Uncharacterized protein</fullName>
    </submittedName>
</protein>
<geneLocation type="plasmid" evidence="2">
    <name>LLAP10_pA</name>
</geneLocation>
<evidence type="ECO:0000313" key="2">
    <source>
        <dbReference type="Proteomes" id="UP000032430"/>
    </source>
</evidence>
<organism evidence="1 2">
    <name type="scientific">Legionella fallonii LLAP-10</name>
    <dbReference type="NCBI Taxonomy" id="1212491"/>
    <lineage>
        <taxon>Bacteria</taxon>
        <taxon>Pseudomonadati</taxon>
        <taxon>Pseudomonadota</taxon>
        <taxon>Gammaproteobacteria</taxon>
        <taxon>Legionellales</taxon>
        <taxon>Legionellaceae</taxon>
        <taxon>Legionella</taxon>
    </lineage>
</organism>
<dbReference type="OrthoDB" id="9807519at2"/>
<accession>A0A098GCW6</accession>
<evidence type="ECO:0000313" key="1">
    <source>
        <dbReference type="EMBL" id="CEG59306.1"/>
    </source>
</evidence>
<gene>
    <name evidence="1" type="ORF">LFA_pA0208</name>
</gene>
<proteinExistence type="predicted"/>
<dbReference type="RefSeq" id="WP_045097883.1">
    <property type="nucleotide sequence ID" value="NZ_LN614828.1"/>
</dbReference>
<dbReference type="HOGENOM" id="CLU_2465217_0_0_6"/>
<reference evidence="2" key="1">
    <citation type="submission" date="2014-09" db="EMBL/GenBank/DDBJ databases">
        <authorList>
            <person name="Gomez-Valero L."/>
        </authorList>
    </citation>
    <scope>NUCLEOTIDE SEQUENCE [LARGE SCALE GENOMIC DNA]</scope>
    <source>
        <strain evidence="2">ATCC700992</strain>
        <plasmid evidence="2">LLAP10_pA</plasmid>
    </source>
</reference>
<dbReference type="EMBL" id="LN614828">
    <property type="protein sequence ID" value="CEG59306.1"/>
    <property type="molecule type" value="Genomic_DNA"/>
</dbReference>
<keyword evidence="1" id="KW-0614">Plasmid</keyword>